<name>A0A1Z2XM69_9FIRM</name>
<feature type="signal peptide" evidence="2">
    <location>
        <begin position="1"/>
        <end position="26"/>
    </location>
</feature>
<reference evidence="5" key="2">
    <citation type="submission" date="2017-05" db="EMBL/GenBank/DDBJ databases">
        <title>Improved OligoMM genomes.</title>
        <authorList>
            <person name="Garzetti D."/>
        </authorList>
    </citation>
    <scope>NUCLEOTIDE SEQUENCE [LARGE SCALE GENOMIC DNA]</scope>
    <source>
        <strain evidence="5">KB18</strain>
    </source>
</reference>
<feature type="chain" id="PRO_5043893129" evidence="2">
    <location>
        <begin position="27"/>
        <end position="220"/>
    </location>
</feature>
<sequence length="220" mass="23878">MARQKRQLRKRAALTLSLLLLLGSLAGCGGKPQEDASGADGPTNTYTPPVNEDGQIVITMPKTLLGGKTAEELEAEDKKQRPTVANQAVYNALLANGDGTFSYYLTTEQYPKLKAAYYWLGCLRDPVTAEISQEFVTAADYTDLDENGVPWGLTVSVDAETYHSVEIWYSAVVTVAPAVMLGRYQVLCGISGDEWAVHVTVKDADSGEVISEHDFPTRGE</sequence>
<reference evidence="4 6" key="3">
    <citation type="submission" date="2020-11" db="EMBL/GenBank/DDBJ databases">
        <title>Closed and high quality bacterial genomes of the OMM12 community.</title>
        <authorList>
            <person name="Marbouty M."/>
            <person name="Lamy-Besnier Q."/>
            <person name="Debarbieux L."/>
            <person name="Koszul R."/>
        </authorList>
    </citation>
    <scope>NUCLEOTIDE SEQUENCE [LARGE SCALE GENOMIC DNA]</scope>
    <source>
        <strain evidence="4 6">KB18</strain>
    </source>
</reference>
<evidence type="ECO:0000256" key="1">
    <source>
        <dbReference type="SAM" id="MobiDB-lite"/>
    </source>
</evidence>
<dbReference type="EMBL" id="CP021422">
    <property type="protein sequence ID" value="ASB39538.1"/>
    <property type="molecule type" value="Genomic_DNA"/>
</dbReference>
<dbReference type="RefSeq" id="WP_066536334.1">
    <property type="nucleotide sequence ID" value="NZ_CP021422.1"/>
</dbReference>
<evidence type="ECO:0000313" key="4">
    <source>
        <dbReference type="EMBL" id="QQR28829.1"/>
    </source>
</evidence>
<dbReference type="EMBL" id="CP065321">
    <property type="protein sequence ID" value="QQR28829.1"/>
    <property type="molecule type" value="Genomic_DNA"/>
</dbReference>
<evidence type="ECO:0000256" key="2">
    <source>
        <dbReference type="SAM" id="SignalP"/>
    </source>
</evidence>
<dbReference type="KEGG" id="amur:ADH66_02010"/>
<dbReference type="Proteomes" id="UP000596035">
    <property type="component" value="Chromosome"/>
</dbReference>
<evidence type="ECO:0000313" key="5">
    <source>
        <dbReference type="Proteomes" id="UP000196710"/>
    </source>
</evidence>
<gene>
    <name evidence="3" type="ORF">ADH66_02010</name>
    <name evidence="4" type="ORF">I5Q82_12040</name>
</gene>
<dbReference type="AlphaFoldDB" id="A0A1Z2XM69"/>
<evidence type="ECO:0000313" key="6">
    <source>
        <dbReference type="Proteomes" id="UP000596035"/>
    </source>
</evidence>
<organism evidence="4 6">
    <name type="scientific">Acutalibacter muris</name>
    <dbReference type="NCBI Taxonomy" id="1796620"/>
    <lineage>
        <taxon>Bacteria</taxon>
        <taxon>Bacillati</taxon>
        <taxon>Bacillota</taxon>
        <taxon>Clostridia</taxon>
        <taxon>Eubacteriales</taxon>
        <taxon>Acutalibacteraceae</taxon>
        <taxon>Acutalibacter</taxon>
    </lineage>
</organism>
<reference evidence="3" key="1">
    <citation type="journal article" date="2017" name="Genome Announc.">
        <title>High-Quality Whole-Genome Sequences of the Oligo-Mouse-Microbiota Bacterial Community.</title>
        <authorList>
            <person name="Garzetti D."/>
            <person name="Brugiroux S."/>
            <person name="Bunk B."/>
            <person name="Pukall R."/>
            <person name="McCoy K.D."/>
            <person name="Macpherson A.J."/>
            <person name="Stecher B."/>
        </authorList>
    </citation>
    <scope>NUCLEOTIDE SEQUENCE</scope>
    <source>
        <strain evidence="3">KB18</strain>
    </source>
</reference>
<keyword evidence="5" id="KW-1185">Reference proteome</keyword>
<dbReference type="Proteomes" id="UP000196710">
    <property type="component" value="Chromosome"/>
</dbReference>
<keyword evidence="2" id="KW-0732">Signal</keyword>
<evidence type="ECO:0000313" key="3">
    <source>
        <dbReference type="EMBL" id="ASB39538.1"/>
    </source>
</evidence>
<protein>
    <submittedName>
        <fullName evidence="4">Uncharacterized protein</fullName>
    </submittedName>
</protein>
<accession>A0A1Z2XM69</accession>
<proteinExistence type="predicted"/>
<feature type="region of interest" description="Disordered" evidence="1">
    <location>
        <begin position="31"/>
        <end position="52"/>
    </location>
</feature>
<dbReference type="PROSITE" id="PS51257">
    <property type="entry name" value="PROKAR_LIPOPROTEIN"/>
    <property type="match status" value="1"/>
</dbReference>